<protein>
    <submittedName>
        <fullName evidence="1">Uncharacterized protein</fullName>
    </submittedName>
</protein>
<proteinExistence type="predicted"/>
<dbReference type="EMBL" id="CP010827">
    <property type="protein sequence ID" value="AJI78185.1"/>
    <property type="molecule type" value="Genomic_DNA"/>
</dbReference>
<reference evidence="1 2" key="1">
    <citation type="journal article" date="2015" name="Genome Announc.">
        <title>Complete Genome Sequence and Annotation of Corynebacterium singulare DSM 44357, Isolated from a Human Semen Specimen.</title>
        <authorList>
            <person name="Merten M."/>
            <person name="Brinkrolf K."/>
            <person name="Albersmeier A."/>
            <person name="Kutter Y."/>
            <person name="Ruckert C."/>
            <person name="Tauch A."/>
        </authorList>
    </citation>
    <scope>NUCLEOTIDE SEQUENCE [LARGE SCALE GENOMIC DNA]</scope>
    <source>
        <strain evidence="1">IBS B52218</strain>
    </source>
</reference>
<dbReference type="HOGENOM" id="CLU_1406674_0_0_11"/>
<sequence length="193" mass="21139">MFSLLKAYGLLPWWSQTFSDQQRDRILAAIPEGTGARSASELLAALLTGALDAMAWKEALLIADKLESNAPLSPILQRARAEAERHLTTAPRGDNPFEQTPHRSETVPARFLASRIAELNDGERCHIALDDVLVDPSDHAFLRARAVAVSEETGLEVSYGPEGYTLTITRPVLLKRVASVGEELPVAWVVDRS</sequence>
<name>A0A0B6F173_9CORY</name>
<gene>
    <name evidence="1" type="ORF">CSING_03175</name>
</gene>
<dbReference type="STRING" id="161899.CSING_03175"/>
<dbReference type="AlphaFoldDB" id="A0A0B6F173"/>
<organism evidence="1 2">
    <name type="scientific">Corynebacterium singulare</name>
    <dbReference type="NCBI Taxonomy" id="161899"/>
    <lineage>
        <taxon>Bacteria</taxon>
        <taxon>Bacillati</taxon>
        <taxon>Actinomycetota</taxon>
        <taxon>Actinomycetes</taxon>
        <taxon>Mycobacteriales</taxon>
        <taxon>Corynebacteriaceae</taxon>
        <taxon>Corynebacterium</taxon>
    </lineage>
</organism>
<dbReference type="Proteomes" id="UP000031890">
    <property type="component" value="Chromosome"/>
</dbReference>
<evidence type="ECO:0000313" key="2">
    <source>
        <dbReference type="Proteomes" id="UP000031890"/>
    </source>
</evidence>
<accession>A0A0B6F173</accession>
<evidence type="ECO:0000313" key="1">
    <source>
        <dbReference type="EMBL" id="AJI78185.1"/>
    </source>
</evidence>
<dbReference type="KEGG" id="csx:CSING_03175"/>
<dbReference type="RefSeq" id="WP_042529601.1">
    <property type="nucleotide sequence ID" value="NZ_CP010827.1"/>
</dbReference>